<name>A0ABW7N9Z8_9BACT</name>
<dbReference type="EMBL" id="JBIPKE010000017">
    <property type="protein sequence ID" value="MFH6984466.1"/>
    <property type="molecule type" value="Genomic_DNA"/>
</dbReference>
<dbReference type="PANTHER" id="PTHR14097">
    <property type="entry name" value="OXIDOREDUCTASE HTATIP2"/>
    <property type="match status" value="1"/>
</dbReference>
<organism evidence="3 4">
    <name type="scientific">Marinoscillum luteum</name>
    <dbReference type="NCBI Taxonomy" id="861051"/>
    <lineage>
        <taxon>Bacteria</taxon>
        <taxon>Pseudomonadati</taxon>
        <taxon>Bacteroidota</taxon>
        <taxon>Cytophagia</taxon>
        <taxon>Cytophagales</taxon>
        <taxon>Reichenbachiellaceae</taxon>
        <taxon>Marinoscillum</taxon>
    </lineage>
</organism>
<feature type="domain" description="NAD-dependent epimerase/dehydratase" evidence="2">
    <location>
        <begin position="4"/>
        <end position="144"/>
    </location>
</feature>
<evidence type="ECO:0000313" key="4">
    <source>
        <dbReference type="Proteomes" id="UP001610063"/>
    </source>
</evidence>
<dbReference type="PANTHER" id="PTHR14097:SF8">
    <property type="entry name" value="NAD(P)-BINDING DOMAIN-CONTAINING PROTEIN"/>
    <property type="match status" value="1"/>
</dbReference>
<gene>
    <name evidence="3" type="ORF">ACHKAR_13515</name>
</gene>
<protein>
    <submittedName>
        <fullName evidence="3">NAD-dependent epimerase/dehydratase family protein</fullName>
    </submittedName>
</protein>
<dbReference type="Proteomes" id="UP001610063">
    <property type="component" value="Unassembled WGS sequence"/>
</dbReference>
<comment type="subcellular location">
    <subcellularLocation>
        <location evidence="1">Membrane</location>
    </subcellularLocation>
</comment>
<dbReference type="Pfam" id="PF01370">
    <property type="entry name" value="Epimerase"/>
    <property type="match status" value="1"/>
</dbReference>
<dbReference type="RefSeq" id="WP_395417814.1">
    <property type="nucleotide sequence ID" value="NZ_JBIPKE010000017.1"/>
</dbReference>
<evidence type="ECO:0000259" key="2">
    <source>
        <dbReference type="Pfam" id="PF01370"/>
    </source>
</evidence>
<sequence length="219" mass="24606">MKRIIITGATGMIGGIVLRECLNSNEVKSVTSLVRKSSGFSHPKLTEIVHQDFMDLSSISQYFRNQDVAYYCLGVYTGQVPDDEFKKITVDYTRIFADLVYQNNPKITFCFLSGAGADPKEESKMSFARYKGMAENYLISKASGPLYLLRPAYIYPVEPRDEPNFSYRLMRKLYPLLKLVYPSGAITSEELAGAIFNLGFSENGSGVTILENKEIKQLT</sequence>
<proteinExistence type="predicted"/>
<evidence type="ECO:0000256" key="1">
    <source>
        <dbReference type="ARBA" id="ARBA00004370"/>
    </source>
</evidence>
<dbReference type="Gene3D" id="3.40.50.720">
    <property type="entry name" value="NAD(P)-binding Rossmann-like Domain"/>
    <property type="match status" value="1"/>
</dbReference>
<reference evidence="3 4" key="1">
    <citation type="journal article" date="2013" name="Int. J. Syst. Evol. Microbiol.">
        <title>Marinoscillum luteum sp. nov., isolated from marine sediment.</title>
        <authorList>
            <person name="Cha I.T."/>
            <person name="Park S.J."/>
            <person name="Kim S.J."/>
            <person name="Kim J.G."/>
            <person name="Jung M.Y."/>
            <person name="Shin K.S."/>
            <person name="Kwon K.K."/>
            <person name="Yang S.H."/>
            <person name="Seo Y.S."/>
            <person name="Rhee S.K."/>
        </authorList>
    </citation>
    <scope>NUCLEOTIDE SEQUENCE [LARGE SCALE GENOMIC DNA]</scope>
    <source>
        <strain evidence="3 4">KCTC 23939</strain>
    </source>
</reference>
<dbReference type="InterPro" id="IPR036291">
    <property type="entry name" value="NAD(P)-bd_dom_sf"/>
</dbReference>
<evidence type="ECO:0000313" key="3">
    <source>
        <dbReference type="EMBL" id="MFH6984466.1"/>
    </source>
</evidence>
<dbReference type="SUPFAM" id="SSF51735">
    <property type="entry name" value="NAD(P)-binding Rossmann-fold domains"/>
    <property type="match status" value="1"/>
</dbReference>
<keyword evidence="4" id="KW-1185">Reference proteome</keyword>
<dbReference type="InterPro" id="IPR001509">
    <property type="entry name" value="Epimerase_deHydtase"/>
</dbReference>
<accession>A0ABW7N9Z8</accession>
<comment type="caution">
    <text evidence="3">The sequence shown here is derived from an EMBL/GenBank/DDBJ whole genome shotgun (WGS) entry which is preliminary data.</text>
</comment>